<dbReference type="RefSeq" id="WP_196103656.1">
    <property type="nucleotide sequence ID" value="NZ_CP064942.1"/>
</dbReference>
<protein>
    <submittedName>
        <fullName evidence="2">Uncharacterized protein</fullName>
    </submittedName>
</protein>
<keyword evidence="1" id="KW-1133">Transmembrane helix</keyword>
<evidence type="ECO:0000313" key="3">
    <source>
        <dbReference type="Proteomes" id="UP000594800"/>
    </source>
</evidence>
<accession>A0A7S9LSJ6</accession>
<dbReference type="KEGG" id="poz:I0K15_01295"/>
<sequence>MGIGLDLVGLALTVIEIYLPRASARLETWIDALPERLVRWSDRLSPGLAAVAVVPVRLMFANVEGGPPAPDTSRVPDLRSLAVGILSGIGLFAAFLIAVAVLILALLLIAYGDESARIGAMVFAAIFALLTLLPFAVLIAALALLAATRLIRALVHLLNRVTGGHAIGTVGLALAATGIATDLLGRP</sequence>
<feature type="transmembrane region" description="Helical" evidence="1">
    <location>
        <begin position="122"/>
        <end position="146"/>
    </location>
</feature>
<feature type="transmembrane region" description="Helical" evidence="1">
    <location>
        <begin position="81"/>
        <end position="110"/>
    </location>
</feature>
<evidence type="ECO:0000313" key="2">
    <source>
        <dbReference type="EMBL" id="QPH54447.1"/>
    </source>
</evidence>
<name>A0A7S9LSJ6_9RHOB</name>
<feature type="transmembrane region" description="Helical" evidence="1">
    <location>
        <begin position="166"/>
        <end position="185"/>
    </location>
</feature>
<evidence type="ECO:0000256" key="1">
    <source>
        <dbReference type="SAM" id="Phobius"/>
    </source>
</evidence>
<gene>
    <name evidence="2" type="ORF">I0K15_01295</name>
</gene>
<organism evidence="2 3">
    <name type="scientific">Pontivivens ytuae</name>
    <dbReference type="NCBI Taxonomy" id="2789856"/>
    <lineage>
        <taxon>Bacteria</taxon>
        <taxon>Pseudomonadati</taxon>
        <taxon>Pseudomonadota</taxon>
        <taxon>Alphaproteobacteria</taxon>
        <taxon>Rhodobacterales</taxon>
        <taxon>Paracoccaceae</taxon>
        <taxon>Pontivivens</taxon>
    </lineage>
</organism>
<reference evidence="2 3" key="1">
    <citation type="submission" date="2020-11" db="EMBL/GenBank/DDBJ databases">
        <title>Description of Pontivivens ytuae sp. nov. isolated from deep sea sediment of Mariana Trench.</title>
        <authorList>
            <person name="Wang Z."/>
            <person name="Sun Q.-L."/>
            <person name="Xu X.-D."/>
            <person name="Tang Y.-Z."/>
            <person name="Zhang J."/>
        </authorList>
    </citation>
    <scope>NUCLEOTIDE SEQUENCE [LARGE SCALE GENOMIC DNA]</scope>
    <source>
        <strain evidence="2 3">MT2928</strain>
    </source>
</reference>
<dbReference type="Proteomes" id="UP000594800">
    <property type="component" value="Chromosome"/>
</dbReference>
<keyword evidence="3" id="KW-1185">Reference proteome</keyword>
<keyword evidence="1" id="KW-0472">Membrane</keyword>
<dbReference type="EMBL" id="CP064942">
    <property type="protein sequence ID" value="QPH54447.1"/>
    <property type="molecule type" value="Genomic_DNA"/>
</dbReference>
<keyword evidence="1" id="KW-0812">Transmembrane</keyword>
<dbReference type="AlphaFoldDB" id="A0A7S9LSJ6"/>
<proteinExistence type="predicted"/>